<dbReference type="HAMAP" id="MF_00267">
    <property type="entry name" value="MinC"/>
    <property type="match status" value="1"/>
</dbReference>
<comment type="function">
    <text evidence="5 7">Cell division inhibitor that blocks the formation of polar Z ring septums. Rapidly oscillates between the poles of the cell to destabilize FtsZ filaments that have formed before they mature into polar Z rings. Prevents FtsZ polymerization.</text>
</comment>
<dbReference type="NCBIfam" id="TIGR01222">
    <property type="entry name" value="minC"/>
    <property type="match status" value="1"/>
</dbReference>
<evidence type="ECO:0000256" key="6">
    <source>
        <dbReference type="ARBA" id="ARBA00046874"/>
    </source>
</evidence>
<gene>
    <name evidence="7 10" type="primary">minC</name>
    <name evidence="10" type="ORF">H8689_06705</name>
</gene>
<dbReference type="Pfam" id="PF03775">
    <property type="entry name" value="MinC_C"/>
    <property type="match status" value="1"/>
</dbReference>
<evidence type="ECO:0000256" key="1">
    <source>
        <dbReference type="ARBA" id="ARBA00006291"/>
    </source>
</evidence>
<dbReference type="Gene3D" id="2.160.20.70">
    <property type="match status" value="1"/>
</dbReference>
<dbReference type="GO" id="GO:0000902">
    <property type="term" value="P:cell morphogenesis"/>
    <property type="evidence" value="ECO:0007669"/>
    <property type="project" value="InterPro"/>
</dbReference>
<evidence type="ECO:0000313" key="11">
    <source>
        <dbReference type="Proteomes" id="UP000601522"/>
    </source>
</evidence>
<evidence type="ECO:0000256" key="5">
    <source>
        <dbReference type="ARBA" id="ARBA00025606"/>
    </source>
</evidence>
<comment type="caution">
    <text evidence="10">The sequence shown here is derived from an EMBL/GenBank/DDBJ whole genome shotgun (WGS) entry which is preliminary data.</text>
</comment>
<keyword evidence="11" id="KW-1185">Reference proteome</keyword>
<dbReference type="PANTHER" id="PTHR34108:SF1">
    <property type="entry name" value="SEPTUM SITE-DETERMINING PROTEIN MINC"/>
    <property type="match status" value="1"/>
</dbReference>
<keyword evidence="3 7" id="KW-0717">Septation</keyword>
<dbReference type="InterPro" id="IPR013033">
    <property type="entry name" value="MinC"/>
</dbReference>
<evidence type="ECO:0000256" key="7">
    <source>
        <dbReference type="HAMAP-Rule" id="MF_00267"/>
    </source>
</evidence>
<comment type="similarity">
    <text evidence="1 7">Belongs to the MinC family.</text>
</comment>
<evidence type="ECO:0000256" key="4">
    <source>
        <dbReference type="ARBA" id="ARBA00023306"/>
    </source>
</evidence>
<organism evidence="10 11">
    <name type="scientific">Wansuia hejianensis</name>
    <dbReference type="NCBI Taxonomy" id="2763667"/>
    <lineage>
        <taxon>Bacteria</taxon>
        <taxon>Bacillati</taxon>
        <taxon>Bacillota</taxon>
        <taxon>Clostridia</taxon>
        <taxon>Lachnospirales</taxon>
        <taxon>Lachnospiraceae</taxon>
        <taxon>Wansuia</taxon>
    </lineage>
</organism>
<name>A0A926F0D8_9FIRM</name>
<reference evidence="10 11" key="1">
    <citation type="submission" date="2020-08" db="EMBL/GenBank/DDBJ databases">
        <title>Genome public.</title>
        <authorList>
            <person name="Liu C."/>
            <person name="Sun Q."/>
        </authorList>
    </citation>
    <scope>NUCLEOTIDE SEQUENCE [LARGE SCALE GENOMIC DNA]</scope>
    <source>
        <strain evidence="10 11">NSJ-26</strain>
    </source>
</reference>
<dbReference type="EMBL" id="JACRTK010000002">
    <property type="protein sequence ID" value="MBC8590822.1"/>
    <property type="molecule type" value="Genomic_DNA"/>
</dbReference>
<dbReference type="Proteomes" id="UP000601522">
    <property type="component" value="Unassembled WGS sequence"/>
</dbReference>
<dbReference type="InterPro" id="IPR016098">
    <property type="entry name" value="CAP/MinC_C"/>
</dbReference>
<evidence type="ECO:0000259" key="9">
    <source>
        <dbReference type="Pfam" id="PF05209"/>
    </source>
</evidence>
<evidence type="ECO:0000256" key="2">
    <source>
        <dbReference type="ARBA" id="ARBA00022618"/>
    </source>
</evidence>
<dbReference type="InterPro" id="IPR036145">
    <property type="entry name" value="MinC_C_sf"/>
</dbReference>
<feature type="domain" description="Septum formation inhibitor MinC C-terminal" evidence="8">
    <location>
        <begin position="119"/>
        <end position="217"/>
    </location>
</feature>
<comment type="subunit">
    <text evidence="6 7">Interacts with MinD and FtsZ.</text>
</comment>
<evidence type="ECO:0000259" key="8">
    <source>
        <dbReference type="Pfam" id="PF03775"/>
    </source>
</evidence>
<dbReference type="GO" id="GO:0000917">
    <property type="term" value="P:division septum assembly"/>
    <property type="evidence" value="ECO:0007669"/>
    <property type="project" value="UniProtKB-KW"/>
</dbReference>
<feature type="domain" description="Septum formation inhibitor MinC N-terminal" evidence="9">
    <location>
        <begin position="13"/>
        <end position="74"/>
    </location>
</feature>
<dbReference type="InterPro" id="IPR005526">
    <property type="entry name" value="Septum_form_inhib_MinC_C"/>
</dbReference>
<protein>
    <recommendedName>
        <fullName evidence="7">Probable septum site-determining protein MinC</fullName>
    </recommendedName>
</protein>
<keyword evidence="2 7" id="KW-0132">Cell division</keyword>
<dbReference type="PANTHER" id="PTHR34108">
    <property type="entry name" value="SEPTUM SITE-DETERMINING PROTEIN MINC"/>
    <property type="match status" value="1"/>
</dbReference>
<keyword evidence="4 7" id="KW-0131">Cell cycle</keyword>
<evidence type="ECO:0000256" key="3">
    <source>
        <dbReference type="ARBA" id="ARBA00023210"/>
    </source>
</evidence>
<dbReference type="Pfam" id="PF05209">
    <property type="entry name" value="MinC_N"/>
    <property type="match status" value="1"/>
</dbReference>
<dbReference type="AlphaFoldDB" id="A0A926F0D8"/>
<dbReference type="GO" id="GO:1901891">
    <property type="term" value="P:regulation of cell septum assembly"/>
    <property type="evidence" value="ECO:0007669"/>
    <property type="project" value="InterPro"/>
</dbReference>
<proteinExistence type="inferred from homology"/>
<evidence type="ECO:0000313" key="10">
    <source>
        <dbReference type="EMBL" id="MBC8590822.1"/>
    </source>
</evidence>
<accession>A0A926F0D8</accession>
<dbReference type="SUPFAM" id="SSF63848">
    <property type="entry name" value="Cell-division inhibitor MinC, C-terminal domain"/>
    <property type="match status" value="1"/>
</dbReference>
<dbReference type="InterPro" id="IPR007874">
    <property type="entry name" value="MinC_N"/>
</dbReference>
<sequence>MEGNSKVKNNILNFKGTKDGVYLNIKGSDFQFINKELDKRINQYLQFYQGAKFLGVKAQDLTEEQILEINLMLKYKHGFDISLEELHQEFKNVFSKYKVDPIEKEEDSSQGEEGLTKFIHGTLRSGQMIKYDGNIVVVGDVNPGAFLKAKGNIIVLGTLRGVAHAGLNGNTKSIVAAYNLLPTQLRIGDIIVRAPDEDVARYKVPEVAKIHNGEVIIEPYLPNK</sequence>